<dbReference type="OrthoDB" id="122286at2"/>
<proteinExistence type="predicted"/>
<dbReference type="InterPro" id="IPR005149">
    <property type="entry name" value="Tscrpt_reg_PadR_N"/>
</dbReference>
<dbReference type="Pfam" id="PF03551">
    <property type="entry name" value="PadR"/>
    <property type="match status" value="1"/>
</dbReference>
<accession>A0A5B2WVK8</accession>
<dbReference type="AlphaFoldDB" id="A0A5B2WVK8"/>
<dbReference type="InterPro" id="IPR036388">
    <property type="entry name" value="WH-like_DNA-bd_sf"/>
</dbReference>
<sequence>MARRSSPQTRLVFQALHGDAWRHGYDIARETGLAPGTLYPILGRLTDRGLLESRWEDDPPVGRPRRHLYRLSPLGTAHAEALAREPVPSSESAMRRPRLADGRT</sequence>
<dbReference type="PANTHER" id="PTHR33169">
    <property type="entry name" value="PADR-FAMILY TRANSCRIPTIONAL REGULATOR"/>
    <property type="match status" value="1"/>
</dbReference>
<evidence type="ECO:0000256" key="1">
    <source>
        <dbReference type="SAM" id="MobiDB-lite"/>
    </source>
</evidence>
<organism evidence="3 4">
    <name type="scientific">Solihabitans fulvus</name>
    <dbReference type="NCBI Taxonomy" id="1892852"/>
    <lineage>
        <taxon>Bacteria</taxon>
        <taxon>Bacillati</taxon>
        <taxon>Actinomycetota</taxon>
        <taxon>Actinomycetes</taxon>
        <taxon>Pseudonocardiales</taxon>
        <taxon>Pseudonocardiaceae</taxon>
        <taxon>Solihabitans</taxon>
    </lineage>
</organism>
<dbReference type="InterPro" id="IPR052509">
    <property type="entry name" value="Metal_resp_DNA-bind_regulator"/>
</dbReference>
<dbReference type="RefSeq" id="WP_149852790.1">
    <property type="nucleotide sequence ID" value="NZ_VUOB01000054.1"/>
</dbReference>
<evidence type="ECO:0000259" key="2">
    <source>
        <dbReference type="Pfam" id="PF03551"/>
    </source>
</evidence>
<dbReference type="SUPFAM" id="SSF46785">
    <property type="entry name" value="Winged helix' DNA-binding domain"/>
    <property type="match status" value="1"/>
</dbReference>
<evidence type="ECO:0000313" key="4">
    <source>
        <dbReference type="Proteomes" id="UP000323454"/>
    </source>
</evidence>
<reference evidence="3 4" key="1">
    <citation type="submission" date="2019-09" db="EMBL/GenBank/DDBJ databases">
        <title>Goodfellowia gen. nov., a new genus of the Pseudonocardineae related to Actinoalloteichus, containing Goodfellowia coeruleoviolacea gen. nov., comb. nov. gen. nov., comb. nov.</title>
        <authorList>
            <person name="Labeda D."/>
        </authorList>
    </citation>
    <scope>NUCLEOTIDE SEQUENCE [LARGE SCALE GENOMIC DNA]</scope>
    <source>
        <strain evidence="3 4">AN110305</strain>
    </source>
</reference>
<reference evidence="3 4" key="2">
    <citation type="submission" date="2019-09" db="EMBL/GenBank/DDBJ databases">
        <authorList>
            <person name="Jin C."/>
        </authorList>
    </citation>
    <scope>NUCLEOTIDE SEQUENCE [LARGE SCALE GENOMIC DNA]</scope>
    <source>
        <strain evidence="3 4">AN110305</strain>
    </source>
</reference>
<dbReference type="PANTHER" id="PTHR33169:SF14">
    <property type="entry name" value="TRANSCRIPTIONAL REGULATOR RV3488"/>
    <property type="match status" value="1"/>
</dbReference>
<dbReference type="Gene3D" id="1.10.10.10">
    <property type="entry name" value="Winged helix-like DNA-binding domain superfamily/Winged helix DNA-binding domain"/>
    <property type="match status" value="1"/>
</dbReference>
<dbReference type="Proteomes" id="UP000323454">
    <property type="component" value="Unassembled WGS sequence"/>
</dbReference>
<dbReference type="InterPro" id="IPR036390">
    <property type="entry name" value="WH_DNA-bd_sf"/>
</dbReference>
<gene>
    <name evidence="3" type="ORF">F0L68_27905</name>
</gene>
<feature type="region of interest" description="Disordered" evidence="1">
    <location>
        <begin position="81"/>
        <end position="104"/>
    </location>
</feature>
<keyword evidence="4" id="KW-1185">Reference proteome</keyword>
<protein>
    <submittedName>
        <fullName evidence="3">PadR family transcriptional regulator</fullName>
    </submittedName>
</protein>
<name>A0A5B2WVK8_9PSEU</name>
<dbReference type="EMBL" id="VUOB01000054">
    <property type="protein sequence ID" value="KAA2256003.1"/>
    <property type="molecule type" value="Genomic_DNA"/>
</dbReference>
<feature type="domain" description="Transcription regulator PadR N-terminal" evidence="2">
    <location>
        <begin position="22"/>
        <end position="79"/>
    </location>
</feature>
<comment type="caution">
    <text evidence="3">The sequence shown here is derived from an EMBL/GenBank/DDBJ whole genome shotgun (WGS) entry which is preliminary data.</text>
</comment>
<evidence type="ECO:0000313" key="3">
    <source>
        <dbReference type="EMBL" id="KAA2256003.1"/>
    </source>
</evidence>